<dbReference type="GO" id="GO:0060320">
    <property type="term" value="P:rejection of self pollen"/>
    <property type="evidence" value="ECO:0007669"/>
    <property type="project" value="UniProtKB-KW"/>
</dbReference>
<proteinExistence type="inferred from homology"/>
<evidence type="ECO:0000256" key="2">
    <source>
        <dbReference type="ARBA" id="ARBA00005581"/>
    </source>
</evidence>
<comment type="caution">
    <text evidence="7">The sequence shown here is derived from an EMBL/GenBank/DDBJ whole genome shotgun (WGS) entry which is preliminary data.</text>
</comment>
<dbReference type="EMBL" id="DUZY01000006">
    <property type="protein sequence ID" value="DAD42405.1"/>
    <property type="molecule type" value="Genomic_DNA"/>
</dbReference>
<dbReference type="Proteomes" id="UP000607653">
    <property type="component" value="Unassembled WGS sequence"/>
</dbReference>
<name>A0A822ZG50_NELNU</name>
<evidence type="ECO:0000313" key="8">
    <source>
        <dbReference type="Proteomes" id="UP000607653"/>
    </source>
</evidence>
<keyword evidence="3 6" id="KW-0713">Self-incompatibility</keyword>
<dbReference type="PANTHER" id="PTHR31232:SF32">
    <property type="entry name" value="S-PROTEIN HOMOLOG"/>
    <property type="match status" value="1"/>
</dbReference>
<keyword evidence="5 6" id="KW-0732">Signal</keyword>
<accession>A0A822ZG50</accession>
<evidence type="ECO:0000313" key="7">
    <source>
        <dbReference type="EMBL" id="DAD42405.1"/>
    </source>
</evidence>
<dbReference type="PANTHER" id="PTHR31232">
    <property type="match status" value="1"/>
</dbReference>
<keyword evidence="8" id="KW-1185">Reference proteome</keyword>
<evidence type="ECO:0000256" key="1">
    <source>
        <dbReference type="ARBA" id="ARBA00004613"/>
    </source>
</evidence>
<feature type="signal peptide" evidence="6">
    <location>
        <begin position="1"/>
        <end position="25"/>
    </location>
</feature>
<dbReference type="InterPro" id="IPR010264">
    <property type="entry name" value="Self-incomp_S1"/>
</dbReference>
<evidence type="ECO:0000256" key="6">
    <source>
        <dbReference type="RuleBase" id="RU367044"/>
    </source>
</evidence>
<evidence type="ECO:0000256" key="3">
    <source>
        <dbReference type="ARBA" id="ARBA00022471"/>
    </source>
</evidence>
<dbReference type="GO" id="GO:0005576">
    <property type="term" value="C:extracellular region"/>
    <property type="evidence" value="ECO:0007669"/>
    <property type="project" value="UniProtKB-SubCell"/>
</dbReference>
<gene>
    <name evidence="7" type="ORF">HUJ06_000635</name>
</gene>
<comment type="similarity">
    <text evidence="2 6">Belongs to the plant self-incompatibility (S1) protein family.</text>
</comment>
<organism evidence="7 8">
    <name type="scientific">Nelumbo nucifera</name>
    <name type="common">Sacred lotus</name>
    <dbReference type="NCBI Taxonomy" id="4432"/>
    <lineage>
        <taxon>Eukaryota</taxon>
        <taxon>Viridiplantae</taxon>
        <taxon>Streptophyta</taxon>
        <taxon>Embryophyta</taxon>
        <taxon>Tracheophyta</taxon>
        <taxon>Spermatophyta</taxon>
        <taxon>Magnoliopsida</taxon>
        <taxon>Proteales</taxon>
        <taxon>Nelumbonaceae</taxon>
        <taxon>Nelumbo</taxon>
    </lineage>
</organism>
<dbReference type="AlphaFoldDB" id="A0A822ZG50"/>
<sequence length="154" mass="17947">MGNTRVTGIIHILILALAMAQPSLGSFYLGKRVVSVKNGLNVPLRIQCWSKDNDIGLHWLRPNQKISWSFMDDVFAGTKFYCFVAYGKKYLRSGSYKVYNSRNDGDIRHPACYRTCAWMVARSGLYAWDAHEKRWQLERGWPRNRPTLFPTYHR</sequence>
<comment type="subcellular location">
    <subcellularLocation>
        <location evidence="1 6">Secreted</location>
    </subcellularLocation>
</comment>
<evidence type="ECO:0000256" key="5">
    <source>
        <dbReference type="ARBA" id="ARBA00022729"/>
    </source>
</evidence>
<dbReference type="Pfam" id="PF05938">
    <property type="entry name" value="Self-incomp_S1"/>
    <property type="match status" value="1"/>
</dbReference>
<protein>
    <recommendedName>
        <fullName evidence="6">S-protein homolog</fullName>
    </recommendedName>
</protein>
<evidence type="ECO:0000256" key="4">
    <source>
        <dbReference type="ARBA" id="ARBA00022525"/>
    </source>
</evidence>
<reference evidence="7 8" key="1">
    <citation type="journal article" date="2020" name="Mol. Biol. Evol.">
        <title>Distinct Expression and Methylation Patterns for Genes with Different Fates following a Single Whole-Genome Duplication in Flowering Plants.</title>
        <authorList>
            <person name="Shi T."/>
            <person name="Rahmani R.S."/>
            <person name="Gugger P.F."/>
            <person name="Wang M."/>
            <person name="Li H."/>
            <person name="Zhang Y."/>
            <person name="Li Z."/>
            <person name="Wang Q."/>
            <person name="Van de Peer Y."/>
            <person name="Marchal K."/>
            <person name="Chen J."/>
        </authorList>
    </citation>
    <scope>NUCLEOTIDE SEQUENCE [LARGE SCALE GENOMIC DNA]</scope>
    <source>
        <tissue evidence="7">Leaf</tissue>
    </source>
</reference>
<feature type="chain" id="PRO_5033114470" description="S-protein homolog" evidence="6">
    <location>
        <begin position="26"/>
        <end position="154"/>
    </location>
</feature>
<keyword evidence="4 6" id="KW-0964">Secreted</keyword>